<comment type="caution">
    <text evidence="1">The sequence shown here is derived from an EMBL/GenBank/DDBJ whole genome shotgun (WGS) entry which is preliminary data.</text>
</comment>
<name>A0AAN7P6F3_9COLE</name>
<evidence type="ECO:0000313" key="1">
    <source>
        <dbReference type="EMBL" id="KAK4875421.1"/>
    </source>
</evidence>
<evidence type="ECO:0000313" key="2">
    <source>
        <dbReference type="Proteomes" id="UP001353858"/>
    </source>
</evidence>
<organism evidence="1 2">
    <name type="scientific">Aquatica leii</name>
    <dbReference type="NCBI Taxonomy" id="1421715"/>
    <lineage>
        <taxon>Eukaryota</taxon>
        <taxon>Metazoa</taxon>
        <taxon>Ecdysozoa</taxon>
        <taxon>Arthropoda</taxon>
        <taxon>Hexapoda</taxon>
        <taxon>Insecta</taxon>
        <taxon>Pterygota</taxon>
        <taxon>Neoptera</taxon>
        <taxon>Endopterygota</taxon>
        <taxon>Coleoptera</taxon>
        <taxon>Polyphaga</taxon>
        <taxon>Elateriformia</taxon>
        <taxon>Elateroidea</taxon>
        <taxon>Lampyridae</taxon>
        <taxon>Luciolinae</taxon>
        <taxon>Aquatica</taxon>
    </lineage>
</organism>
<gene>
    <name evidence="1" type="ORF">RN001_011843</name>
</gene>
<proteinExistence type="predicted"/>
<dbReference type="PANTHER" id="PTHR10773:SF19">
    <property type="match status" value="1"/>
</dbReference>
<dbReference type="AlphaFoldDB" id="A0AAN7P6F3"/>
<sequence length="197" mass="22732">MYVYNLGCHNLASRGSQDISSCLRKHISSHAASYHIIAYSDACTGQNRNIKTSLMWLKLLADSKNLKVIDHKFLVSGHSYLPNDRDFGGVETFGKGKYIVLHKDCLEEIICHRNKNEKKGSVNWFKIQWLRFRKEELFKIFYKETLNNIGFVTIDLQPNKKGRLMANVALNNLYNGPSPVSIKKKKNMLNFYNLCLQ</sequence>
<accession>A0AAN7P6F3</accession>
<protein>
    <submittedName>
        <fullName evidence="1">Uncharacterized protein</fullName>
    </submittedName>
</protein>
<reference evidence="2" key="1">
    <citation type="submission" date="2023-01" db="EMBL/GenBank/DDBJ databases">
        <title>Key to firefly adult light organ development and bioluminescence: homeobox transcription factors regulate luciferase expression and transportation to peroxisome.</title>
        <authorList>
            <person name="Fu X."/>
        </authorList>
    </citation>
    <scope>NUCLEOTIDE SEQUENCE [LARGE SCALE GENOMIC DNA]</scope>
</reference>
<dbReference type="Proteomes" id="UP001353858">
    <property type="component" value="Unassembled WGS sequence"/>
</dbReference>
<dbReference type="EMBL" id="JARPUR010000005">
    <property type="protein sequence ID" value="KAK4875421.1"/>
    <property type="molecule type" value="Genomic_DNA"/>
</dbReference>
<keyword evidence="2" id="KW-1185">Reference proteome</keyword>
<dbReference type="PANTHER" id="PTHR10773">
    <property type="entry name" value="DNA-DIRECTED RNA POLYMERASES I, II, AND III SUBUNIT RPABC2"/>
    <property type="match status" value="1"/>
</dbReference>